<dbReference type="PANTHER" id="PTHR22770">
    <property type="entry name" value="UBIQUITIN CONJUGATING ENZYME 7 INTERACTING PROTEIN-RELATED"/>
    <property type="match status" value="1"/>
</dbReference>
<dbReference type="SUPFAM" id="SSF57850">
    <property type="entry name" value="RING/U-box"/>
    <property type="match status" value="1"/>
</dbReference>
<feature type="transmembrane region" description="Helical" evidence="8">
    <location>
        <begin position="366"/>
        <end position="388"/>
    </location>
</feature>
<evidence type="ECO:0000256" key="6">
    <source>
        <dbReference type="ARBA" id="ARBA00022786"/>
    </source>
</evidence>
<dbReference type="InterPro" id="IPR051628">
    <property type="entry name" value="LUBAC_E3_Ligases"/>
</dbReference>
<evidence type="ECO:0000256" key="4">
    <source>
        <dbReference type="ARBA" id="ARBA00022737"/>
    </source>
</evidence>
<reference evidence="10 11" key="1">
    <citation type="submission" date="2023-04" db="EMBL/GenBank/DDBJ databases">
        <title>Genome of Basidiobolus ranarum AG-B5.</title>
        <authorList>
            <person name="Stajich J.E."/>
            <person name="Carter-House D."/>
            <person name="Gryganskyi A."/>
        </authorList>
    </citation>
    <scope>NUCLEOTIDE SEQUENCE [LARGE SCALE GENOMIC DNA]</scope>
    <source>
        <strain evidence="10 11">AG-B5</strain>
    </source>
</reference>
<dbReference type="InterPro" id="IPR044066">
    <property type="entry name" value="TRIAD_supradom"/>
</dbReference>
<keyword evidence="8" id="KW-0472">Membrane</keyword>
<dbReference type="PANTHER" id="PTHR22770:SF42">
    <property type="entry name" value="FINGER PROTEIN (ZIN), PUTATIVE (AFU_ORTHOLOGUE AFUA_4G03910)-RELATED"/>
    <property type="match status" value="1"/>
</dbReference>
<comment type="caution">
    <text evidence="10">The sequence shown here is derived from an EMBL/GenBank/DDBJ whole genome shotgun (WGS) entry which is preliminary data.</text>
</comment>
<accession>A0ABR2X4Y2</accession>
<organism evidence="10 11">
    <name type="scientific">Basidiobolus ranarum</name>
    <dbReference type="NCBI Taxonomy" id="34480"/>
    <lineage>
        <taxon>Eukaryota</taxon>
        <taxon>Fungi</taxon>
        <taxon>Fungi incertae sedis</taxon>
        <taxon>Zoopagomycota</taxon>
        <taxon>Entomophthoromycotina</taxon>
        <taxon>Basidiobolomycetes</taxon>
        <taxon>Basidiobolales</taxon>
        <taxon>Basidiobolaceae</taxon>
        <taxon>Basidiobolus</taxon>
    </lineage>
</organism>
<keyword evidence="8" id="KW-0812">Transmembrane</keyword>
<dbReference type="PROSITE" id="PS51873">
    <property type="entry name" value="TRIAD"/>
    <property type="match status" value="1"/>
</dbReference>
<sequence>MGFFAAFRQSSSTNSLDEARLKHLKIMFPDGDVEYFRHCLKYYKDQHVERIADKILSNQYGYYPKSPPAGKSTIHEAHNYFLNKVNEIFPDCEVRYIREQIKQLTHSHIEQTIDYLLGLGQSNCSEYPQRLKPGIIDRSEYVRSSSYIKGTEHRLCNEFPHAFESSIKAVMAEVNNDYIQSYDRLQQMTWWTSWFTFMQRKPYTSPEMNDPELLKDIDAISRRGLIKQSKRDEGVAKELNFSEYQKHNELFECGCCFGSFVFEDMCTCREAHIFCCDCLRAYVKEGLFGQGTLRGKSISCMDSSECKSYFSLDELERVLTSDMYHAYTDSVVEEELKKLDIALVRCPFCSYCEFDDDPLDLRRLRYYRIFICAGVVAYTSSWLASFAMDILEALLCSWSGTFVFGCIAGVVGVNINRVASIVQRQLVRKRKRSNILHCQNPRCGKSSCLLCDHEHKPLHRCHEKEQDKLRLYVEQAMADAVKRTCPKCQLSFTKSDGCNKMTCHCGYQMCYICRKDIRKESYTHFCDHFRDTPGQSCIQCDRCDLYKVPSEDAAIKEAAARAHTEFVEANPDLTYSEKVDLNTIGPNSHIFSKAFSIDHIIERIVDCLIDHFFD</sequence>
<evidence type="ECO:0000259" key="9">
    <source>
        <dbReference type="PROSITE" id="PS51873"/>
    </source>
</evidence>
<keyword evidence="8" id="KW-1133">Transmembrane helix</keyword>
<dbReference type="InterPro" id="IPR047544">
    <property type="entry name" value="RING-HC_RBR_RNF216"/>
</dbReference>
<feature type="transmembrane region" description="Helical" evidence="8">
    <location>
        <begin position="400"/>
        <end position="422"/>
    </location>
</feature>
<evidence type="ECO:0000256" key="7">
    <source>
        <dbReference type="ARBA" id="ARBA00022833"/>
    </source>
</evidence>
<feature type="domain" description="RING-type" evidence="9">
    <location>
        <begin position="249"/>
        <end position="541"/>
    </location>
</feature>
<dbReference type="InterPro" id="IPR047546">
    <property type="entry name" value="Rcat_RBR_RNF216"/>
</dbReference>
<dbReference type="CDD" id="cd20353">
    <property type="entry name" value="Rcat_RBR_RNF216"/>
    <property type="match status" value="1"/>
</dbReference>
<dbReference type="EMBL" id="JASJQH010000003">
    <property type="protein sequence ID" value="KAK9768841.1"/>
    <property type="molecule type" value="Genomic_DNA"/>
</dbReference>
<proteinExistence type="predicted"/>
<dbReference type="Proteomes" id="UP001479436">
    <property type="component" value="Unassembled WGS sequence"/>
</dbReference>
<evidence type="ECO:0000256" key="3">
    <source>
        <dbReference type="ARBA" id="ARBA00022723"/>
    </source>
</evidence>
<evidence type="ECO:0000313" key="11">
    <source>
        <dbReference type="Proteomes" id="UP001479436"/>
    </source>
</evidence>
<dbReference type="CDD" id="cd16630">
    <property type="entry name" value="RING-HC_RBR_RNF216"/>
    <property type="match status" value="1"/>
</dbReference>
<keyword evidence="2" id="KW-0808">Transferase</keyword>
<keyword evidence="11" id="KW-1185">Reference proteome</keyword>
<dbReference type="Gene3D" id="1.20.120.1750">
    <property type="match status" value="1"/>
</dbReference>
<name>A0ABR2X4Y2_9FUNG</name>
<evidence type="ECO:0000313" key="10">
    <source>
        <dbReference type="EMBL" id="KAK9768841.1"/>
    </source>
</evidence>
<keyword evidence="5" id="KW-0863">Zinc-finger</keyword>
<keyword evidence="7" id="KW-0862">Zinc</keyword>
<protein>
    <recommendedName>
        <fullName evidence="9">RING-type domain-containing protein</fullName>
    </recommendedName>
</protein>
<evidence type="ECO:0000256" key="5">
    <source>
        <dbReference type="ARBA" id="ARBA00022771"/>
    </source>
</evidence>
<gene>
    <name evidence="10" type="ORF">K7432_000176</name>
</gene>
<evidence type="ECO:0000256" key="1">
    <source>
        <dbReference type="ARBA" id="ARBA00004906"/>
    </source>
</evidence>
<dbReference type="Pfam" id="PF26200">
    <property type="entry name" value="Rcat_RNF216"/>
    <property type="match status" value="1"/>
</dbReference>
<dbReference type="Pfam" id="PF26191">
    <property type="entry name" value="RING-HC_RBR_RNF216"/>
    <property type="match status" value="1"/>
</dbReference>
<keyword evidence="4" id="KW-0677">Repeat</keyword>
<evidence type="ECO:0000256" key="2">
    <source>
        <dbReference type="ARBA" id="ARBA00022679"/>
    </source>
</evidence>
<keyword evidence="6" id="KW-0833">Ubl conjugation pathway</keyword>
<comment type="pathway">
    <text evidence="1">Protein modification; protein ubiquitination.</text>
</comment>
<evidence type="ECO:0000256" key="8">
    <source>
        <dbReference type="SAM" id="Phobius"/>
    </source>
</evidence>
<keyword evidence="3" id="KW-0479">Metal-binding</keyword>